<dbReference type="Proteomes" id="UP000000589">
    <property type="component" value="Chromosome 7"/>
</dbReference>
<evidence type="ECO:0000256" key="1">
    <source>
        <dbReference type="SAM" id="SignalP"/>
    </source>
</evidence>
<reference evidence="2 4" key="1">
    <citation type="journal article" date="2009" name="PLoS Biol.">
        <title>Lineage-specific biology revealed by a finished genome assembly of the mouse.</title>
        <authorList>
            <consortium name="Mouse Genome Sequencing Consortium"/>
            <person name="Church D.M."/>
            <person name="Goodstadt L."/>
            <person name="Hillier L.W."/>
            <person name="Zody M.C."/>
            <person name="Goldstein S."/>
            <person name="She X."/>
            <person name="Bult C.J."/>
            <person name="Agarwala R."/>
            <person name="Cherry J.L."/>
            <person name="DiCuccio M."/>
            <person name="Hlavina W."/>
            <person name="Kapustin Y."/>
            <person name="Meric P."/>
            <person name="Maglott D."/>
            <person name="Birtle Z."/>
            <person name="Marques A.C."/>
            <person name="Graves T."/>
            <person name="Zhou S."/>
            <person name="Teague B."/>
            <person name="Potamousis K."/>
            <person name="Churas C."/>
            <person name="Place M."/>
            <person name="Herschleb J."/>
            <person name="Runnheim R."/>
            <person name="Forrest D."/>
            <person name="Amos-Landgraf J."/>
            <person name="Schwartz D.C."/>
            <person name="Cheng Z."/>
            <person name="Lindblad-Toh K."/>
            <person name="Eichler E.E."/>
            <person name="Ponting C.P."/>
        </authorList>
    </citation>
    <scope>NUCLEOTIDE SEQUENCE [LARGE SCALE GENOMIC DNA]</scope>
    <source>
        <strain evidence="2 4">C57BL/6J</strain>
    </source>
</reference>
<organism evidence="2 4">
    <name type="scientific">Mus musculus</name>
    <name type="common">Mouse</name>
    <dbReference type="NCBI Taxonomy" id="10090"/>
    <lineage>
        <taxon>Eukaryota</taxon>
        <taxon>Metazoa</taxon>
        <taxon>Chordata</taxon>
        <taxon>Craniata</taxon>
        <taxon>Vertebrata</taxon>
        <taxon>Euteleostomi</taxon>
        <taxon>Mammalia</taxon>
        <taxon>Eutheria</taxon>
        <taxon>Euarchontoglires</taxon>
        <taxon>Glires</taxon>
        <taxon>Rodentia</taxon>
        <taxon>Myomorpha</taxon>
        <taxon>Muroidea</taxon>
        <taxon>Muridae</taxon>
        <taxon>Murinae</taxon>
        <taxon>Mus</taxon>
        <taxon>Mus</taxon>
    </lineage>
</organism>
<dbReference type="GeneTree" id="ENSGT00940000163805"/>
<dbReference type="OrthoDB" id="406838at2759"/>
<gene>
    <name evidence="2 3" type="primary">Bsph2</name>
</gene>
<dbReference type="Ensembl" id="ENSMUST00000202285.2">
    <property type="protein sequence ID" value="ENSMUSP00000144514.2"/>
    <property type="gene ID" value="ENSMUSG00000078800.6"/>
</dbReference>
<evidence type="ECO:0000313" key="4">
    <source>
        <dbReference type="Proteomes" id="UP000000589"/>
    </source>
</evidence>
<keyword evidence="1" id="KW-0732">Signal</keyword>
<feature type="signal peptide" evidence="1">
    <location>
        <begin position="1"/>
        <end position="22"/>
    </location>
</feature>
<dbReference type="AlphaFoldDB" id="A0A0J9YV67"/>
<name>A0A0J9YV67_MOUSE</name>
<evidence type="ECO:0000313" key="3">
    <source>
        <dbReference type="MGI" id="MGI:1924934"/>
    </source>
</evidence>
<dbReference type="MGI" id="MGI:1924934">
    <property type="gene designation" value="Bsph2"/>
</dbReference>
<feature type="chain" id="PRO_5005326248" evidence="1">
    <location>
        <begin position="23"/>
        <end position="86"/>
    </location>
</feature>
<reference evidence="2 4" key="2">
    <citation type="journal article" date="2011" name="PLoS Biol.">
        <title>Modernizing reference genome assemblies.</title>
        <authorList>
            <person name="Church D.M."/>
            <person name="Schneider V.A."/>
            <person name="Graves T."/>
            <person name="Auger K."/>
            <person name="Cunningham F."/>
            <person name="Bouk N."/>
            <person name="Chen H.C."/>
            <person name="Agarwala R."/>
            <person name="McLaren W.M."/>
            <person name="Ritchie G.R."/>
            <person name="Albracht D."/>
            <person name="Kremitzki M."/>
            <person name="Rock S."/>
            <person name="Kotkiewicz H."/>
            <person name="Kremitzki C."/>
            <person name="Wollam A."/>
            <person name="Trani L."/>
            <person name="Fulton L."/>
            <person name="Fulton R."/>
            <person name="Matthews L."/>
            <person name="Whitehead S."/>
            <person name="Chow W."/>
            <person name="Torrance J."/>
            <person name="Dunn M."/>
            <person name="Harden G."/>
            <person name="Threadgold G."/>
            <person name="Wood J."/>
            <person name="Collins J."/>
            <person name="Heath P."/>
            <person name="Griffiths G."/>
            <person name="Pelan S."/>
            <person name="Grafham D."/>
            <person name="Eichler E.E."/>
            <person name="Weinstock G."/>
            <person name="Mardis E.R."/>
            <person name="Wilson R.K."/>
            <person name="Howe K."/>
            <person name="Flicek P."/>
            <person name="Hubbard T."/>
        </authorList>
    </citation>
    <scope>NUCLEOTIDE SEQUENCE [LARGE SCALE GENOMIC DNA]</scope>
    <source>
        <strain evidence="2 4">C57BL/6J</strain>
    </source>
</reference>
<keyword evidence="4" id="KW-1185">Reference proteome</keyword>
<dbReference type="VEuPathDB" id="HostDB:ENSMUSG00000078800"/>
<dbReference type="Bgee" id="ENSMUSG00000078800">
    <property type="expression patterns" value="Expressed in yolk sac and 6 other cell types or tissues"/>
</dbReference>
<reference evidence="2" key="4">
    <citation type="submission" date="2025-09" db="UniProtKB">
        <authorList>
            <consortium name="Ensembl"/>
        </authorList>
    </citation>
    <scope>IDENTIFICATION</scope>
    <source>
        <strain evidence="2">C57BL/6J</strain>
    </source>
</reference>
<sequence>MEVMSHLVHWVFLAVYMYELNAELISHLHPPEQVVSPSTVTMIGVLLTFNSKEGGGTVQHRIPQSVFSLSNSNRSSLRSAPRRAIF</sequence>
<evidence type="ECO:0000313" key="2">
    <source>
        <dbReference type="Ensembl" id="ENSMUSP00000144514.2"/>
    </source>
</evidence>
<reference evidence="2" key="3">
    <citation type="submission" date="2025-08" db="UniProtKB">
        <authorList>
            <consortium name="Ensembl"/>
        </authorList>
    </citation>
    <scope>IDENTIFICATION</scope>
    <source>
        <strain evidence="2">C57BL/6J</strain>
    </source>
</reference>
<dbReference type="AGR" id="MGI:1924934"/>
<accession>A0A0J9YV67</accession>
<protein>
    <submittedName>
        <fullName evidence="2">Binder of sperm protein homolog 2</fullName>
    </submittedName>
</protein>
<dbReference type="ExpressionAtlas" id="A0A0J9YV67">
    <property type="expression patterns" value="baseline and differential"/>
</dbReference>
<proteinExistence type="predicted"/>